<dbReference type="GO" id="GO:0005741">
    <property type="term" value="C:mitochondrial outer membrane"/>
    <property type="evidence" value="ECO:0007669"/>
    <property type="project" value="UniProtKB-SubCell"/>
</dbReference>
<evidence type="ECO:0000256" key="6">
    <source>
        <dbReference type="SAM" id="MobiDB-lite"/>
    </source>
</evidence>
<reference evidence="8 9" key="1">
    <citation type="journal article" date="2018" name="Nat. Ecol. Evol.">
        <title>Pezizomycetes genomes reveal the molecular basis of ectomycorrhizal truffle lifestyle.</title>
        <authorList>
            <person name="Murat C."/>
            <person name="Payen T."/>
            <person name="Noel B."/>
            <person name="Kuo A."/>
            <person name="Morin E."/>
            <person name="Chen J."/>
            <person name="Kohler A."/>
            <person name="Krizsan K."/>
            <person name="Balestrini R."/>
            <person name="Da Silva C."/>
            <person name="Montanini B."/>
            <person name="Hainaut M."/>
            <person name="Levati E."/>
            <person name="Barry K.W."/>
            <person name="Belfiori B."/>
            <person name="Cichocki N."/>
            <person name="Clum A."/>
            <person name="Dockter R.B."/>
            <person name="Fauchery L."/>
            <person name="Guy J."/>
            <person name="Iotti M."/>
            <person name="Le Tacon F."/>
            <person name="Lindquist E.A."/>
            <person name="Lipzen A."/>
            <person name="Malagnac F."/>
            <person name="Mello A."/>
            <person name="Molinier V."/>
            <person name="Miyauchi S."/>
            <person name="Poulain J."/>
            <person name="Riccioni C."/>
            <person name="Rubini A."/>
            <person name="Sitrit Y."/>
            <person name="Splivallo R."/>
            <person name="Traeger S."/>
            <person name="Wang M."/>
            <person name="Zifcakova L."/>
            <person name="Wipf D."/>
            <person name="Zambonelli A."/>
            <person name="Paolocci F."/>
            <person name="Nowrousian M."/>
            <person name="Ottonello S."/>
            <person name="Baldrian P."/>
            <person name="Spatafora J.W."/>
            <person name="Henrissat B."/>
            <person name="Nagy L.G."/>
            <person name="Aury J.M."/>
            <person name="Wincker P."/>
            <person name="Grigoriev I.V."/>
            <person name="Bonfante P."/>
            <person name="Martin F.M."/>
        </authorList>
    </citation>
    <scope>NUCLEOTIDE SEQUENCE [LARGE SCALE GENOMIC DNA]</scope>
    <source>
        <strain evidence="8 9">CCBAS932</strain>
    </source>
</reference>
<feature type="region of interest" description="Disordered" evidence="6">
    <location>
        <begin position="1"/>
        <end position="27"/>
    </location>
</feature>
<dbReference type="OrthoDB" id="1724197at2759"/>
<dbReference type="GO" id="GO:0045040">
    <property type="term" value="P:protein insertion into mitochondrial outer membrane"/>
    <property type="evidence" value="ECO:0007669"/>
    <property type="project" value="TreeGrafter"/>
</dbReference>
<comment type="subcellular location">
    <subcellularLocation>
        <location evidence="1">Mitochondrion outer membrane</location>
        <topology evidence="1">Multi-pass membrane protein</topology>
    </subcellularLocation>
</comment>
<dbReference type="Gene3D" id="2.40.160.50">
    <property type="entry name" value="membrane protein fhac: a member of the omp85/tpsb transporter family"/>
    <property type="match status" value="1"/>
</dbReference>
<dbReference type="FunCoup" id="A0A3N4KTJ2">
    <property type="interactions" value="147"/>
</dbReference>
<keyword evidence="9" id="KW-1185">Reference proteome</keyword>
<name>A0A3N4KTJ2_9PEZI</name>
<proteinExistence type="inferred from homology"/>
<evidence type="ECO:0000256" key="2">
    <source>
        <dbReference type="ARBA" id="ARBA00010913"/>
    </source>
</evidence>
<dbReference type="PANTHER" id="PTHR12815:SF18">
    <property type="entry name" value="SORTING AND ASSEMBLY MACHINERY COMPONENT 50 HOMOLOG"/>
    <property type="match status" value="1"/>
</dbReference>
<evidence type="ECO:0000313" key="8">
    <source>
        <dbReference type="EMBL" id="RPB13830.1"/>
    </source>
</evidence>
<evidence type="ECO:0000259" key="7">
    <source>
        <dbReference type="Pfam" id="PF01103"/>
    </source>
</evidence>
<evidence type="ECO:0000256" key="3">
    <source>
        <dbReference type="ARBA" id="ARBA00022452"/>
    </source>
</evidence>
<dbReference type="Proteomes" id="UP000277580">
    <property type="component" value="Unassembled WGS sequence"/>
</dbReference>
<feature type="domain" description="Bacterial surface antigen (D15)" evidence="7">
    <location>
        <begin position="167"/>
        <end position="499"/>
    </location>
</feature>
<keyword evidence="4" id="KW-0812">Transmembrane</keyword>
<gene>
    <name evidence="8" type="ORF">P167DRAFT_534806</name>
</gene>
<dbReference type="InParanoid" id="A0A3N4KTJ2"/>
<evidence type="ECO:0000313" key="9">
    <source>
        <dbReference type="Proteomes" id="UP000277580"/>
    </source>
</evidence>
<sequence length="500" mass="53346">MASPNTPEDDDVFARFKASTDKDREDAVRDRVRAQYERAQRTLAGLIDENSTLPVSISEIRIEGAKNTRNGFLASVIRPALSSESGKSYTLATALEELHGRTNTLHRFGIFHPTISIYLDKKPTSTPDHTDLSVLLTVAEKSRLLLKTGTDVGNAEGTGYVHLTYRNVFGGAESLNGSASIGTRTRSAYDLNFTTPVLANPGIIAEVGGYASTRSHHHYANHEEALKGARAAIKWGEHEVGYGGVWRQVTGLGKGASQIVRSDAGDSVKSALSYSFLRDRRDNALLPGRGYLFKAATELAGVGPLGGDVAFGKVELESQGAVTEPRTGISFTAGLRSGLLYPLPSAVGEESRPARPSRINDRFQLGGPTDVRGFRECGLGPKAGEDSVGGDAYIAGGASVLFPLPKLGREKPLRLQAFVNGGRLVGLQGIGREAGGDVNKSVAQAAKSLTSELPSIAAGFGLVYAHPVARFELNFCLPIVKRPEDRARKGIQFGVGMNFL</sequence>
<keyword evidence="5" id="KW-0472">Membrane</keyword>
<organism evidence="8 9">
    <name type="scientific">Morchella conica CCBAS932</name>
    <dbReference type="NCBI Taxonomy" id="1392247"/>
    <lineage>
        <taxon>Eukaryota</taxon>
        <taxon>Fungi</taxon>
        <taxon>Dikarya</taxon>
        <taxon>Ascomycota</taxon>
        <taxon>Pezizomycotina</taxon>
        <taxon>Pezizomycetes</taxon>
        <taxon>Pezizales</taxon>
        <taxon>Morchellaceae</taxon>
        <taxon>Morchella</taxon>
    </lineage>
</organism>
<dbReference type="AlphaFoldDB" id="A0A3N4KTJ2"/>
<dbReference type="STRING" id="1392247.A0A3N4KTJ2"/>
<dbReference type="Pfam" id="PF01103">
    <property type="entry name" value="Omp85"/>
    <property type="match status" value="1"/>
</dbReference>
<accession>A0A3N4KTJ2</accession>
<evidence type="ECO:0000256" key="5">
    <source>
        <dbReference type="ARBA" id="ARBA00023136"/>
    </source>
</evidence>
<dbReference type="EMBL" id="ML119121">
    <property type="protein sequence ID" value="RPB13830.1"/>
    <property type="molecule type" value="Genomic_DNA"/>
</dbReference>
<dbReference type="InterPro" id="IPR000184">
    <property type="entry name" value="Bac_surfAg_D15"/>
</dbReference>
<dbReference type="InterPro" id="IPR039910">
    <property type="entry name" value="D15-like"/>
</dbReference>
<keyword evidence="3" id="KW-1134">Transmembrane beta strand</keyword>
<evidence type="ECO:0000256" key="1">
    <source>
        <dbReference type="ARBA" id="ARBA00004374"/>
    </source>
</evidence>
<evidence type="ECO:0000256" key="4">
    <source>
        <dbReference type="ARBA" id="ARBA00022692"/>
    </source>
</evidence>
<comment type="similarity">
    <text evidence="2">Belongs to the SAM50/omp85 family.</text>
</comment>
<protein>
    <recommendedName>
        <fullName evidence="7">Bacterial surface antigen (D15) domain-containing protein</fullName>
    </recommendedName>
</protein>
<feature type="compositionally biased region" description="Basic and acidic residues" evidence="6">
    <location>
        <begin position="12"/>
        <end position="27"/>
    </location>
</feature>
<dbReference type="PANTHER" id="PTHR12815">
    <property type="entry name" value="SORTING AND ASSEMBLY MACHINERY SAMM50 PROTEIN FAMILY MEMBER"/>
    <property type="match status" value="1"/>
</dbReference>